<sequence length="166" mass="18741">MYLPCTGDETLKKGIFQTWQLTLYGSSWTPEDVAERRRLVELAQSGEFLNENFSLPCPPGLEISEQESYTITNNTLRTLMLLGCFAVFWSLYYTMELYLSRISSSKDLDLSCDVSPCIWTQHRAVPSPRQLEAGTETESSPLCGLKDTVLEVVYCLCNGGNLRFLS</sequence>
<dbReference type="AlphaFoldDB" id="A0A2G9RPM1"/>
<evidence type="ECO:0000313" key="1">
    <source>
        <dbReference type="EMBL" id="PIO29804.1"/>
    </source>
</evidence>
<proteinExistence type="predicted"/>
<dbReference type="EMBL" id="KV934026">
    <property type="protein sequence ID" value="PIO29804.1"/>
    <property type="molecule type" value="Genomic_DNA"/>
</dbReference>
<dbReference type="OrthoDB" id="300641at2759"/>
<evidence type="ECO:0000313" key="2">
    <source>
        <dbReference type="Proteomes" id="UP000228934"/>
    </source>
</evidence>
<accession>A0A2G9RPM1</accession>
<gene>
    <name evidence="1" type="ORF">AB205_0100790</name>
</gene>
<feature type="non-terminal residue" evidence="1">
    <location>
        <position position="166"/>
    </location>
</feature>
<protein>
    <submittedName>
        <fullName evidence="1">Uncharacterized protein</fullName>
    </submittedName>
</protein>
<keyword evidence="2" id="KW-1185">Reference proteome</keyword>
<dbReference type="Proteomes" id="UP000228934">
    <property type="component" value="Unassembled WGS sequence"/>
</dbReference>
<reference evidence="2" key="1">
    <citation type="journal article" date="2017" name="Nat. Commun.">
        <title>The North American bullfrog draft genome provides insight into hormonal regulation of long noncoding RNA.</title>
        <authorList>
            <person name="Hammond S.A."/>
            <person name="Warren R.L."/>
            <person name="Vandervalk B.P."/>
            <person name="Kucuk E."/>
            <person name="Khan H."/>
            <person name="Gibb E.A."/>
            <person name="Pandoh P."/>
            <person name="Kirk H."/>
            <person name="Zhao Y."/>
            <person name="Jones M."/>
            <person name="Mungall A.J."/>
            <person name="Coope R."/>
            <person name="Pleasance S."/>
            <person name="Moore R.A."/>
            <person name="Holt R.A."/>
            <person name="Round J.M."/>
            <person name="Ohora S."/>
            <person name="Walle B.V."/>
            <person name="Veldhoen N."/>
            <person name="Helbing C.C."/>
            <person name="Birol I."/>
        </authorList>
    </citation>
    <scope>NUCLEOTIDE SEQUENCE [LARGE SCALE GENOMIC DNA]</scope>
</reference>
<name>A0A2G9RPM1_AQUCT</name>
<organism evidence="1 2">
    <name type="scientific">Aquarana catesbeiana</name>
    <name type="common">American bullfrog</name>
    <name type="synonym">Rana catesbeiana</name>
    <dbReference type="NCBI Taxonomy" id="8400"/>
    <lineage>
        <taxon>Eukaryota</taxon>
        <taxon>Metazoa</taxon>
        <taxon>Chordata</taxon>
        <taxon>Craniata</taxon>
        <taxon>Vertebrata</taxon>
        <taxon>Euteleostomi</taxon>
        <taxon>Amphibia</taxon>
        <taxon>Batrachia</taxon>
        <taxon>Anura</taxon>
        <taxon>Neobatrachia</taxon>
        <taxon>Ranoidea</taxon>
        <taxon>Ranidae</taxon>
        <taxon>Aquarana</taxon>
    </lineage>
</organism>